<protein>
    <recommendedName>
        <fullName evidence="1">Death domain-containing protein</fullName>
    </recommendedName>
</protein>
<dbReference type="AlphaFoldDB" id="A0A1D2MIZ1"/>
<feature type="domain" description="Death" evidence="1">
    <location>
        <begin position="132"/>
        <end position="204"/>
    </location>
</feature>
<dbReference type="InterPro" id="IPR011029">
    <property type="entry name" value="DEATH-like_dom_sf"/>
</dbReference>
<dbReference type="Pfam" id="PF00531">
    <property type="entry name" value="Death"/>
    <property type="match status" value="1"/>
</dbReference>
<sequence>MDNPVVGNDDCKIIDVVDILQANQAVLDDLQDLSRRLNASPSMSVTLDKQINANNIKYPTLLHSLLEDWRSRNSGAATLEALIQILQSDQHISAADELRRNFNSRNPVIGNDDCKILDVVDILKNHRTILQNWVLLANRLNTPASLTVCLEQTNTPITPYPTLLYDLLEHWRSRESSAATLAELVRVLEQANHGLAADQLRRFFNKP</sequence>
<dbReference type="InterPro" id="IPR000488">
    <property type="entry name" value="Death_dom"/>
</dbReference>
<dbReference type="Proteomes" id="UP000094527">
    <property type="component" value="Unassembled WGS sequence"/>
</dbReference>
<organism evidence="2 3">
    <name type="scientific">Orchesella cincta</name>
    <name type="common">Springtail</name>
    <name type="synonym">Podura cincta</name>
    <dbReference type="NCBI Taxonomy" id="48709"/>
    <lineage>
        <taxon>Eukaryota</taxon>
        <taxon>Metazoa</taxon>
        <taxon>Ecdysozoa</taxon>
        <taxon>Arthropoda</taxon>
        <taxon>Hexapoda</taxon>
        <taxon>Collembola</taxon>
        <taxon>Entomobryomorpha</taxon>
        <taxon>Entomobryoidea</taxon>
        <taxon>Orchesellidae</taxon>
        <taxon>Orchesellinae</taxon>
        <taxon>Orchesella</taxon>
    </lineage>
</organism>
<dbReference type="SUPFAM" id="SSF47986">
    <property type="entry name" value="DEATH domain"/>
    <property type="match status" value="1"/>
</dbReference>
<comment type="caution">
    <text evidence="2">The sequence shown here is derived from an EMBL/GenBank/DDBJ whole genome shotgun (WGS) entry which is preliminary data.</text>
</comment>
<evidence type="ECO:0000313" key="3">
    <source>
        <dbReference type="Proteomes" id="UP000094527"/>
    </source>
</evidence>
<dbReference type="EMBL" id="LJIJ01001124">
    <property type="protein sequence ID" value="ODM92891.1"/>
    <property type="molecule type" value="Genomic_DNA"/>
</dbReference>
<gene>
    <name evidence="2" type="ORF">Ocin01_13792</name>
</gene>
<dbReference type="PROSITE" id="PS50017">
    <property type="entry name" value="DEATH_DOMAIN"/>
    <property type="match status" value="2"/>
</dbReference>
<feature type="domain" description="Death" evidence="1">
    <location>
        <begin position="64"/>
        <end position="102"/>
    </location>
</feature>
<evidence type="ECO:0000259" key="1">
    <source>
        <dbReference type="PROSITE" id="PS50017"/>
    </source>
</evidence>
<reference evidence="2 3" key="1">
    <citation type="journal article" date="2016" name="Genome Biol. Evol.">
        <title>Gene Family Evolution Reflects Adaptation to Soil Environmental Stressors in the Genome of the Collembolan Orchesella cincta.</title>
        <authorList>
            <person name="Faddeeva-Vakhrusheva A."/>
            <person name="Derks M.F."/>
            <person name="Anvar S.Y."/>
            <person name="Agamennone V."/>
            <person name="Suring W."/>
            <person name="Smit S."/>
            <person name="van Straalen N.M."/>
            <person name="Roelofs D."/>
        </authorList>
    </citation>
    <scope>NUCLEOTIDE SEQUENCE [LARGE SCALE GENOMIC DNA]</scope>
    <source>
        <tissue evidence="2">Mixed pool</tissue>
    </source>
</reference>
<evidence type="ECO:0000313" key="2">
    <source>
        <dbReference type="EMBL" id="ODM92891.1"/>
    </source>
</evidence>
<keyword evidence="3" id="KW-1185">Reference proteome</keyword>
<name>A0A1D2MIZ1_ORCCI</name>
<accession>A0A1D2MIZ1</accession>
<proteinExistence type="predicted"/>
<dbReference type="GO" id="GO:0007165">
    <property type="term" value="P:signal transduction"/>
    <property type="evidence" value="ECO:0007669"/>
    <property type="project" value="InterPro"/>
</dbReference>
<dbReference type="OMA" id="GNDDCKI"/>
<dbReference type="Gene3D" id="1.10.533.10">
    <property type="entry name" value="Death Domain, Fas"/>
    <property type="match status" value="2"/>
</dbReference>
<dbReference type="CDD" id="cd01670">
    <property type="entry name" value="Death"/>
    <property type="match status" value="2"/>
</dbReference>